<evidence type="ECO:0000256" key="2">
    <source>
        <dbReference type="ARBA" id="ARBA00023015"/>
    </source>
</evidence>
<dbReference type="RefSeq" id="WP_013080064.1">
    <property type="nucleotide sequence ID" value="NC_014100.1"/>
</dbReference>
<keyword evidence="4" id="KW-0804">Transcription</keyword>
<sequence length="305" mass="32749">MKPVEGMDIDLLLALDALLQDRNITHAAGRLGISQPALSARLTRLRALLGDRLFVPAPSGRGVVPTPRAEALTPLIADVLRGIAAVMEPGTFDPTSSNRVFTLALQENPAIMLGPGLARRVRAAAPGLRLRLAVPDRKQIPALLESGDVDIFVGGATDADNGWIGRSLFDDDFATAQRKDHPRGTGPMDLEAFCDHAHLLVSSAGDPFAGVIDKALEAIGRRRFVAMSVQSYAVAPTIIAGSDLLCTLPTRMLRRFDAALDLFTPPVSLKAVAISAYWHPRHQEDLGHRWLREQLFAAAGAVEPS</sequence>
<comment type="similarity">
    <text evidence="1">Belongs to the LysR transcriptional regulatory family.</text>
</comment>
<dbReference type="Gene3D" id="3.40.190.10">
    <property type="entry name" value="Periplasmic binding protein-like II"/>
    <property type="match status" value="2"/>
</dbReference>
<evidence type="ECO:0000313" key="7">
    <source>
        <dbReference type="Proteomes" id="UP000002629"/>
    </source>
</evidence>
<organism evidence="6 7">
    <name type="scientific">Caulobacter segnis (strain ATCC 21756 / DSM 7131 / JCM 7823 / NBRC 15250 / LMG 17158 / TK0059)</name>
    <name type="common">Mycoplana segnis</name>
    <dbReference type="NCBI Taxonomy" id="509190"/>
    <lineage>
        <taxon>Bacteria</taxon>
        <taxon>Pseudomonadati</taxon>
        <taxon>Pseudomonadota</taxon>
        <taxon>Alphaproteobacteria</taxon>
        <taxon>Caulobacterales</taxon>
        <taxon>Caulobacteraceae</taxon>
        <taxon>Caulobacter</taxon>
    </lineage>
</organism>
<keyword evidence="2" id="KW-0805">Transcription regulation</keyword>
<evidence type="ECO:0000256" key="4">
    <source>
        <dbReference type="ARBA" id="ARBA00023163"/>
    </source>
</evidence>
<reference evidence="7" key="1">
    <citation type="journal article" date="2011" name="J. Bacteriol.">
        <title>Genome sequences of eight morphologically diverse alphaproteobacteria.</title>
        <authorList>
            <consortium name="US DOE Joint Genome Institute"/>
            <person name="Brown P.J."/>
            <person name="Kysela D.T."/>
            <person name="Buechlein A."/>
            <person name="Hemmerich C."/>
            <person name="Brun Y.V."/>
        </authorList>
    </citation>
    <scope>NUCLEOTIDE SEQUENCE [LARGE SCALE GENOMIC DNA]</scope>
    <source>
        <strain evidence="7">ATCC 21756 / DSM 7131 / JCM 7823 / NBRC 15250 / LMG 17158 / TK0059</strain>
    </source>
</reference>
<dbReference type="InterPro" id="IPR050389">
    <property type="entry name" value="LysR-type_TF"/>
</dbReference>
<proteinExistence type="inferred from homology"/>
<dbReference type="InterPro" id="IPR005119">
    <property type="entry name" value="LysR_subst-bd"/>
</dbReference>
<accession>D5VLP1</accession>
<evidence type="ECO:0000259" key="5">
    <source>
        <dbReference type="PROSITE" id="PS50931"/>
    </source>
</evidence>
<dbReference type="InterPro" id="IPR036390">
    <property type="entry name" value="WH_DNA-bd_sf"/>
</dbReference>
<dbReference type="SUPFAM" id="SSF53850">
    <property type="entry name" value="Periplasmic binding protein-like II"/>
    <property type="match status" value="1"/>
</dbReference>
<evidence type="ECO:0000256" key="1">
    <source>
        <dbReference type="ARBA" id="ARBA00009437"/>
    </source>
</evidence>
<dbReference type="CDD" id="cd08417">
    <property type="entry name" value="PBP2_Nitroaromatics_like"/>
    <property type="match status" value="1"/>
</dbReference>
<keyword evidence="3" id="KW-0238">DNA-binding</keyword>
<dbReference type="PANTHER" id="PTHR30118">
    <property type="entry name" value="HTH-TYPE TRANSCRIPTIONAL REGULATOR LEUO-RELATED"/>
    <property type="match status" value="1"/>
</dbReference>
<dbReference type="Pfam" id="PF03466">
    <property type="entry name" value="LysR_substrate"/>
    <property type="match status" value="1"/>
</dbReference>
<evidence type="ECO:0000256" key="3">
    <source>
        <dbReference type="ARBA" id="ARBA00023125"/>
    </source>
</evidence>
<dbReference type="EMBL" id="CP002008">
    <property type="protein sequence ID" value="ADG11414.1"/>
    <property type="molecule type" value="Genomic_DNA"/>
</dbReference>
<evidence type="ECO:0000313" key="6">
    <source>
        <dbReference type="EMBL" id="ADG11414.1"/>
    </source>
</evidence>
<dbReference type="Proteomes" id="UP000002629">
    <property type="component" value="Chromosome"/>
</dbReference>
<dbReference type="PROSITE" id="PS50931">
    <property type="entry name" value="HTH_LYSR"/>
    <property type="match status" value="1"/>
</dbReference>
<dbReference type="PRINTS" id="PR00039">
    <property type="entry name" value="HTHLYSR"/>
</dbReference>
<dbReference type="HOGENOM" id="CLU_039613_39_3_5"/>
<feature type="domain" description="HTH lysR-type" evidence="5">
    <location>
        <begin position="7"/>
        <end position="66"/>
    </location>
</feature>
<dbReference type="STRING" id="509190.Cseg_2971"/>
<dbReference type="GO" id="GO:0003700">
    <property type="term" value="F:DNA-binding transcription factor activity"/>
    <property type="evidence" value="ECO:0007669"/>
    <property type="project" value="InterPro"/>
</dbReference>
<dbReference type="Pfam" id="PF00126">
    <property type="entry name" value="HTH_1"/>
    <property type="match status" value="1"/>
</dbReference>
<protein>
    <submittedName>
        <fullName evidence="6">Transcriptional regulator, LysR family</fullName>
    </submittedName>
</protein>
<gene>
    <name evidence="6" type="ordered locus">Cseg_2971</name>
</gene>
<dbReference type="eggNOG" id="COG0583">
    <property type="taxonomic scope" value="Bacteria"/>
</dbReference>
<dbReference type="InterPro" id="IPR037402">
    <property type="entry name" value="YidZ_PBP2"/>
</dbReference>
<dbReference type="InterPro" id="IPR000847">
    <property type="entry name" value="LysR_HTH_N"/>
</dbReference>
<dbReference type="KEGG" id="cse:Cseg_2971"/>
<dbReference type="AlphaFoldDB" id="D5VLP1"/>
<dbReference type="GO" id="GO:0003677">
    <property type="term" value="F:DNA binding"/>
    <property type="evidence" value="ECO:0007669"/>
    <property type="project" value="UniProtKB-KW"/>
</dbReference>
<name>D5VLP1_CAUST</name>
<dbReference type="PANTHER" id="PTHR30118:SF15">
    <property type="entry name" value="TRANSCRIPTIONAL REGULATORY PROTEIN"/>
    <property type="match status" value="1"/>
</dbReference>
<dbReference type="Gene3D" id="1.10.10.10">
    <property type="entry name" value="Winged helix-like DNA-binding domain superfamily/Winged helix DNA-binding domain"/>
    <property type="match status" value="1"/>
</dbReference>
<dbReference type="SUPFAM" id="SSF46785">
    <property type="entry name" value="Winged helix' DNA-binding domain"/>
    <property type="match status" value="1"/>
</dbReference>
<dbReference type="InterPro" id="IPR036388">
    <property type="entry name" value="WH-like_DNA-bd_sf"/>
</dbReference>